<comment type="caution">
    <text evidence="3">The sequence shown here is derived from an EMBL/GenBank/DDBJ whole genome shotgun (WGS) entry which is preliminary data.</text>
</comment>
<dbReference type="Pfam" id="PF02604">
    <property type="entry name" value="PhdYeFM_antitox"/>
    <property type="match status" value="1"/>
</dbReference>
<name>A0ABU1JWV5_9PROT</name>
<organism evidence="3 4">
    <name type="scientific">Inquilinus ginsengisoli</name>
    <dbReference type="NCBI Taxonomy" id="363840"/>
    <lineage>
        <taxon>Bacteria</taxon>
        <taxon>Pseudomonadati</taxon>
        <taxon>Pseudomonadota</taxon>
        <taxon>Alphaproteobacteria</taxon>
        <taxon>Rhodospirillales</taxon>
        <taxon>Rhodospirillaceae</taxon>
        <taxon>Inquilinus</taxon>
    </lineage>
</organism>
<accession>A0ABU1JWV5</accession>
<reference evidence="3 4" key="1">
    <citation type="submission" date="2023-07" db="EMBL/GenBank/DDBJ databases">
        <title>Sorghum-associated microbial communities from plants grown in Nebraska, USA.</title>
        <authorList>
            <person name="Schachtman D."/>
        </authorList>
    </citation>
    <scope>NUCLEOTIDE SEQUENCE [LARGE SCALE GENOMIC DNA]</scope>
    <source>
        <strain evidence="3 4">584</strain>
    </source>
</reference>
<comment type="function">
    <text evidence="2">Antitoxin component of a type II toxin-antitoxin (TA) system.</text>
</comment>
<dbReference type="RefSeq" id="WP_309799755.1">
    <property type="nucleotide sequence ID" value="NZ_JAVDPW010000010.1"/>
</dbReference>
<evidence type="ECO:0000256" key="2">
    <source>
        <dbReference type="RuleBase" id="RU362080"/>
    </source>
</evidence>
<dbReference type="EMBL" id="JAVDPW010000010">
    <property type="protein sequence ID" value="MDR6293095.1"/>
    <property type="molecule type" value="Genomic_DNA"/>
</dbReference>
<keyword evidence="4" id="KW-1185">Reference proteome</keyword>
<comment type="similarity">
    <text evidence="1 2">Belongs to the phD/YefM antitoxin family.</text>
</comment>
<evidence type="ECO:0000256" key="1">
    <source>
        <dbReference type="ARBA" id="ARBA00009981"/>
    </source>
</evidence>
<dbReference type="InterPro" id="IPR006442">
    <property type="entry name" value="Antitoxin_Phd/YefM"/>
</dbReference>
<sequence length="99" mass="10527">MSGRKKDASPSALPAWKLEDAKARLSEVVRLAREKGPQRVTVHGQDAVVILSASDYARLAPATNVSLAALFGSGPFAALDDFDGQGVRESAPMRDMPSF</sequence>
<dbReference type="NCBIfam" id="TIGR01552">
    <property type="entry name" value="phd_fam"/>
    <property type="match status" value="1"/>
</dbReference>
<evidence type="ECO:0000313" key="4">
    <source>
        <dbReference type="Proteomes" id="UP001262410"/>
    </source>
</evidence>
<dbReference type="Gene3D" id="3.40.1620.10">
    <property type="entry name" value="YefM-like domain"/>
    <property type="match status" value="1"/>
</dbReference>
<dbReference type="Proteomes" id="UP001262410">
    <property type="component" value="Unassembled WGS sequence"/>
</dbReference>
<evidence type="ECO:0000313" key="3">
    <source>
        <dbReference type="EMBL" id="MDR6293095.1"/>
    </source>
</evidence>
<dbReference type="InterPro" id="IPR036165">
    <property type="entry name" value="YefM-like_sf"/>
</dbReference>
<protein>
    <recommendedName>
        <fullName evidence="2">Antitoxin</fullName>
    </recommendedName>
</protein>
<dbReference type="SUPFAM" id="SSF143120">
    <property type="entry name" value="YefM-like"/>
    <property type="match status" value="1"/>
</dbReference>
<proteinExistence type="inferred from homology"/>
<gene>
    <name evidence="3" type="ORF">E9232_005640</name>
</gene>